<sequence>MAAMSFVSALCIFQLTRNVFTNPDVRVNKARRSSAVPENREEGYRYSQHCFRKYLSGRRPEIFPAVNNFFSKADDSTK</sequence>
<proteinExistence type="predicted"/>
<dbReference type="OrthoDB" id="202195at2759"/>
<dbReference type="InterPro" id="IPR010530">
    <property type="entry name" value="B12D"/>
</dbReference>
<dbReference type="Pfam" id="PF06522">
    <property type="entry name" value="B12D"/>
    <property type="match status" value="1"/>
</dbReference>
<feature type="chain" id="PRO_5014145747" evidence="1">
    <location>
        <begin position="22"/>
        <end position="78"/>
    </location>
</feature>
<organism evidence="2 3">
    <name type="scientific">Apostasia shenzhenica</name>
    <dbReference type="NCBI Taxonomy" id="1088818"/>
    <lineage>
        <taxon>Eukaryota</taxon>
        <taxon>Viridiplantae</taxon>
        <taxon>Streptophyta</taxon>
        <taxon>Embryophyta</taxon>
        <taxon>Tracheophyta</taxon>
        <taxon>Spermatophyta</taxon>
        <taxon>Magnoliopsida</taxon>
        <taxon>Liliopsida</taxon>
        <taxon>Asparagales</taxon>
        <taxon>Orchidaceae</taxon>
        <taxon>Apostasioideae</taxon>
        <taxon>Apostasia</taxon>
    </lineage>
</organism>
<evidence type="ECO:0000313" key="2">
    <source>
        <dbReference type="EMBL" id="PKA64234.1"/>
    </source>
</evidence>
<dbReference type="AlphaFoldDB" id="A0A2I0B8U9"/>
<evidence type="ECO:0000256" key="1">
    <source>
        <dbReference type="SAM" id="SignalP"/>
    </source>
</evidence>
<name>A0A2I0B8U9_9ASPA</name>
<dbReference type="Proteomes" id="UP000236161">
    <property type="component" value="Unassembled WGS sequence"/>
</dbReference>
<dbReference type="PANTHER" id="PTHR33417">
    <property type="entry name" value="G-BOX BINDING PROTEIN"/>
    <property type="match status" value="1"/>
</dbReference>
<dbReference type="EMBL" id="KZ451905">
    <property type="protein sequence ID" value="PKA64234.1"/>
    <property type="molecule type" value="Genomic_DNA"/>
</dbReference>
<keyword evidence="3" id="KW-1185">Reference proteome</keyword>
<reference evidence="2 3" key="1">
    <citation type="journal article" date="2017" name="Nature">
        <title>The Apostasia genome and the evolution of orchids.</title>
        <authorList>
            <person name="Zhang G.Q."/>
            <person name="Liu K.W."/>
            <person name="Li Z."/>
            <person name="Lohaus R."/>
            <person name="Hsiao Y.Y."/>
            <person name="Niu S.C."/>
            <person name="Wang J.Y."/>
            <person name="Lin Y.C."/>
            <person name="Xu Q."/>
            <person name="Chen L.J."/>
            <person name="Yoshida K."/>
            <person name="Fujiwara S."/>
            <person name="Wang Z.W."/>
            <person name="Zhang Y.Q."/>
            <person name="Mitsuda N."/>
            <person name="Wang M."/>
            <person name="Liu G.H."/>
            <person name="Pecoraro L."/>
            <person name="Huang H.X."/>
            <person name="Xiao X.J."/>
            <person name="Lin M."/>
            <person name="Wu X.Y."/>
            <person name="Wu W.L."/>
            <person name="Chen Y.Y."/>
            <person name="Chang S.B."/>
            <person name="Sakamoto S."/>
            <person name="Ohme-Takagi M."/>
            <person name="Yagi M."/>
            <person name="Zeng S.J."/>
            <person name="Shen C.Y."/>
            <person name="Yeh C.M."/>
            <person name="Luo Y.B."/>
            <person name="Tsai W.C."/>
            <person name="Van de Peer Y."/>
            <person name="Liu Z.J."/>
        </authorList>
    </citation>
    <scope>NUCLEOTIDE SEQUENCE [LARGE SCALE GENOMIC DNA]</scope>
    <source>
        <strain evidence="3">cv. Shenzhen</strain>
        <tissue evidence="2">Stem</tissue>
    </source>
</reference>
<keyword evidence="1" id="KW-0732">Signal</keyword>
<evidence type="ECO:0000313" key="3">
    <source>
        <dbReference type="Proteomes" id="UP000236161"/>
    </source>
</evidence>
<dbReference type="STRING" id="1088818.A0A2I0B8U9"/>
<gene>
    <name evidence="2" type="ORF">AXF42_Ash009454</name>
</gene>
<feature type="signal peptide" evidence="1">
    <location>
        <begin position="1"/>
        <end position="21"/>
    </location>
</feature>
<protein>
    <submittedName>
        <fullName evidence="2">Uncharacterized protein</fullName>
    </submittedName>
</protein>
<accession>A0A2I0B8U9</accession>